<dbReference type="Proteomes" id="UP001238601">
    <property type="component" value="Unassembled WGS sequence"/>
</dbReference>
<dbReference type="EMBL" id="JAUSWK010000002">
    <property type="protein sequence ID" value="MDQ0566857.1"/>
    <property type="molecule type" value="Genomic_DNA"/>
</dbReference>
<dbReference type="InterPro" id="IPR024442">
    <property type="entry name" value="Transposase_Zn_ribbon"/>
</dbReference>
<feature type="region of interest" description="Disordered" evidence="1">
    <location>
        <begin position="371"/>
        <end position="415"/>
    </location>
</feature>
<dbReference type="AlphaFoldDB" id="A0A6I4UC90"/>
<evidence type="ECO:0000313" key="3">
    <source>
        <dbReference type="EMBL" id="MDQ0566857.1"/>
    </source>
</evidence>
<dbReference type="Pfam" id="PF12762">
    <property type="entry name" value="DDE_Tnp_IS1595"/>
    <property type="match status" value="1"/>
</dbReference>
<evidence type="ECO:0000313" key="6">
    <source>
        <dbReference type="Proteomes" id="UP001238601"/>
    </source>
</evidence>
<evidence type="ECO:0000313" key="4">
    <source>
        <dbReference type="EMBL" id="MXP35204.1"/>
    </source>
</evidence>
<keyword evidence="6" id="KW-1185">Reference proteome</keyword>
<accession>A0A6I4UC90</accession>
<sequence length="415" mass="47196">MAQHFLLSARYRDLPVRKIACLSDAEAYEIFLQARWKDGVPKCPECDTEAWTLGDHSRPGDKRQFRCKSNPCRKKFSVTSGTLLHSRKKDFVTILMAIRLFISGAKGISSIQLAADGEMTIKSAWVLAHKMREAQIKNQLGRQLSGIVEIDGSTYGGYYHQVNEKSERIDRRKLGNITGKEMSVVVARERSTKDRVGLSVCTVVPHEADSRPFIVDSVDRFAKVYADDGSHWDALAAAFDIDQVNHSQRYYDKGICTNQAESYFSRVDRMEMGTHHHIAGDYLWGYACDAVWREDKRRDTQRERFQSILIGLLGNPVSRTMKGYWQRHLEITSEEPDLEATLLVEDGNLADDEAEGMSQKDIIALFGRDALPAQRRQPGGKQWKARKPFAPKKHDLRPKPWSELQQPQGLPSFIP</sequence>
<evidence type="ECO:0000259" key="2">
    <source>
        <dbReference type="SMART" id="SM01126"/>
    </source>
</evidence>
<reference evidence="4 5" key="1">
    <citation type="submission" date="2019-12" db="EMBL/GenBank/DDBJ databases">
        <title>Genomic-based taxomic classification of the family Erythrobacteraceae.</title>
        <authorList>
            <person name="Xu L."/>
        </authorList>
    </citation>
    <scope>NUCLEOTIDE SEQUENCE [LARGE SCALE GENOMIC DNA]</scope>
    <source>
        <strain evidence="4 5">CGMCC 1.8703</strain>
    </source>
</reference>
<evidence type="ECO:0000256" key="1">
    <source>
        <dbReference type="SAM" id="MobiDB-lite"/>
    </source>
</evidence>
<protein>
    <submittedName>
        <fullName evidence="4">IS1595 family transposase</fullName>
    </submittedName>
    <submittedName>
        <fullName evidence="3">Transposase-like protein</fullName>
    </submittedName>
</protein>
<dbReference type="Proteomes" id="UP000439914">
    <property type="component" value="Unassembled WGS sequence"/>
</dbReference>
<comment type="caution">
    <text evidence="4">The sequence shown here is derived from an EMBL/GenBank/DDBJ whole genome shotgun (WGS) entry which is preliminary data.</text>
</comment>
<dbReference type="NCBIfam" id="NF033547">
    <property type="entry name" value="transpos_IS1595"/>
    <property type="match status" value="1"/>
</dbReference>
<evidence type="ECO:0000313" key="5">
    <source>
        <dbReference type="Proteomes" id="UP000439914"/>
    </source>
</evidence>
<dbReference type="InterPro" id="IPR024445">
    <property type="entry name" value="Tnp_ISXO2-like"/>
</dbReference>
<dbReference type="SMART" id="SM01126">
    <property type="entry name" value="DDE_Tnp_IS1595"/>
    <property type="match status" value="1"/>
</dbReference>
<feature type="domain" description="ISXO2-like transposase" evidence="2">
    <location>
        <begin position="143"/>
        <end position="295"/>
    </location>
</feature>
<dbReference type="GeneID" id="93687222"/>
<proteinExistence type="predicted"/>
<gene>
    <name evidence="4" type="ORF">GRI55_05390</name>
    <name evidence="3" type="ORF">QOZ97_002390</name>
</gene>
<organism evidence="4 5">
    <name type="scientific">Qipengyuania citrea</name>
    <dbReference type="NCBI Taxonomy" id="225971"/>
    <lineage>
        <taxon>Bacteria</taxon>
        <taxon>Pseudomonadati</taxon>
        <taxon>Pseudomonadota</taxon>
        <taxon>Alphaproteobacteria</taxon>
        <taxon>Sphingomonadales</taxon>
        <taxon>Erythrobacteraceae</taxon>
        <taxon>Qipengyuania</taxon>
    </lineage>
</organism>
<feature type="compositionally biased region" description="Basic residues" evidence="1">
    <location>
        <begin position="383"/>
        <end position="396"/>
    </location>
</feature>
<name>A0A6I4UC90_9SPHN</name>
<dbReference type="RefSeq" id="WP_160766409.1">
    <property type="nucleotide sequence ID" value="NZ_JAUSWK010000002.1"/>
</dbReference>
<reference evidence="3 6" key="2">
    <citation type="submission" date="2023-07" db="EMBL/GenBank/DDBJ databases">
        <title>Genomic Encyclopedia of Type Strains, Phase IV (KMG-IV): sequencing the most valuable type-strain genomes for metagenomic binning, comparative biology and taxonomic classification.</title>
        <authorList>
            <person name="Goeker M."/>
        </authorList>
    </citation>
    <scope>NUCLEOTIDE SEQUENCE [LARGE SCALE GENOMIC DNA]</scope>
    <source>
        <strain evidence="3 6">DSM 14432</strain>
    </source>
</reference>
<dbReference type="Pfam" id="PF12760">
    <property type="entry name" value="Zn_ribbon_IS1595"/>
    <property type="match status" value="1"/>
</dbReference>
<dbReference type="EMBL" id="WTYG01000001">
    <property type="protein sequence ID" value="MXP35204.1"/>
    <property type="molecule type" value="Genomic_DNA"/>
</dbReference>